<evidence type="ECO:0000313" key="3">
    <source>
        <dbReference type="Proteomes" id="UP000807716"/>
    </source>
</evidence>
<accession>A0A9P6U1R6</accession>
<feature type="compositionally biased region" description="Basic and acidic residues" evidence="1">
    <location>
        <begin position="417"/>
        <end position="430"/>
    </location>
</feature>
<feature type="region of interest" description="Disordered" evidence="1">
    <location>
        <begin position="52"/>
        <end position="100"/>
    </location>
</feature>
<dbReference type="AlphaFoldDB" id="A0A9P6U1R6"/>
<evidence type="ECO:0000256" key="1">
    <source>
        <dbReference type="SAM" id="MobiDB-lite"/>
    </source>
</evidence>
<reference evidence="2" key="1">
    <citation type="journal article" date="2020" name="Fungal Divers.">
        <title>Resolving the Mortierellaceae phylogeny through synthesis of multi-gene phylogenetics and phylogenomics.</title>
        <authorList>
            <person name="Vandepol N."/>
            <person name="Liber J."/>
            <person name="Desiro A."/>
            <person name="Na H."/>
            <person name="Kennedy M."/>
            <person name="Barry K."/>
            <person name="Grigoriev I.V."/>
            <person name="Miller A.N."/>
            <person name="O'Donnell K."/>
            <person name="Stajich J.E."/>
            <person name="Bonito G."/>
        </authorList>
    </citation>
    <scope>NUCLEOTIDE SEQUENCE</scope>
    <source>
        <strain evidence="2">BC1065</strain>
    </source>
</reference>
<sequence>MALPGIRIESTDPQEAPGLINTAIADERRALIHSRVLGNQYLQKRQELIGLMPKETTATEELSSIEKPVKAKKDKKKKKKKKKKNQRWGPPGTRDVRFKGPLINPASFPGLVLQPIQSPWRHSIVYEIDWSFDPSTLEEFMYAHLPDSDSTRERISPQGPYTIDVKLFPLEPGKNVEPLLINVPLTTPEAPNVAQKGTLKIPLRSDIPVDWYRLDIQIWDMGYRHQPDESEITPAEIEALDWKKSKEAAAAAAAAADEPVDSELEAGNADLDVSLQRTFWSIASWIVSSPGQPRRQRGSTPNVSERREDMTTQSERKNTRFVNNGFYNKRRVAAWRGTDVILVTTLPQDTPEWSEFMRNSREDLQEKLESKYADDPAELARKLELAHLETVEYLEAAKEYRMPRPQMRFVKQADGSFDERPGDWDEKKDVVAPSTSPSSSSSSSLDGDQPSPSSSSSSHLSSRRVHNQDSFRYRKALGIVFSRVPPPDPVLDEDDLEEIEAAKPEAEKEKERRDRQHLEHWLKGWFGPATSEADNSFEKEDGLASAPLIIRDDQETSSDAAETIRGAGQLNIQVEYMNRVLSHHRLFTVPANADRVVSWQTPDGLVADKVIFSLELIQLPPEHIITTIPEQIPERIQDRMRPDLLRKALDVPHTALIIDRIPGSWGAISVRIPSYVSQGPYQFRLHGTSKDGRRWADVSQPFMVLNDPFIYSYPPF</sequence>
<keyword evidence="3" id="KW-1185">Reference proteome</keyword>
<gene>
    <name evidence="2" type="ORF">DFQ27_006003</name>
</gene>
<feature type="compositionally biased region" description="Basic residues" evidence="1">
    <location>
        <begin position="70"/>
        <end position="86"/>
    </location>
</feature>
<feature type="region of interest" description="Disordered" evidence="1">
    <location>
        <begin position="289"/>
        <end position="317"/>
    </location>
</feature>
<evidence type="ECO:0000313" key="2">
    <source>
        <dbReference type="EMBL" id="KAG0255911.1"/>
    </source>
</evidence>
<proteinExistence type="predicted"/>
<dbReference type="OrthoDB" id="2418069at2759"/>
<name>A0A9P6U1R6_9FUNG</name>
<feature type="region of interest" description="Disordered" evidence="1">
    <location>
        <begin position="414"/>
        <end position="465"/>
    </location>
</feature>
<dbReference type="EMBL" id="JAAAJB010000435">
    <property type="protein sequence ID" value="KAG0255911.1"/>
    <property type="molecule type" value="Genomic_DNA"/>
</dbReference>
<protein>
    <submittedName>
        <fullName evidence="2">Uncharacterized protein</fullName>
    </submittedName>
</protein>
<comment type="caution">
    <text evidence="2">The sequence shown here is derived from an EMBL/GenBank/DDBJ whole genome shotgun (WGS) entry which is preliminary data.</text>
</comment>
<organism evidence="2 3">
    <name type="scientific">Actinomortierella ambigua</name>
    <dbReference type="NCBI Taxonomy" id="1343610"/>
    <lineage>
        <taxon>Eukaryota</taxon>
        <taxon>Fungi</taxon>
        <taxon>Fungi incertae sedis</taxon>
        <taxon>Mucoromycota</taxon>
        <taxon>Mortierellomycotina</taxon>
        <taxon>Mortierellomycetes</taxon>
        <taxon>Mortierellales</taxon>
        <taxon>Mortierellaceae</taxon>
        <taxon>Actinomortierella</taxon>
    </lineage>
</organism>
<dbReference type="Proteomes" id="UP000807716">
    <property type="component" value="Unassembled WGS sequence"/>
</dbReference>
<feature type="compositionally biased region" description="Low complexity" evidence="1">
    <location>
        <begin position="433"/>
        <end position="460"/>
    </location>
</feature>
<feature type="compositionally biased region" description="Basic and acidic residues" evidence="1">
    <location>
        <begin position="304"/>
        <end position="317"/>
    </location>
</feature>